<gene>
    <name evidence="2" type="ORF">LSG31_14570</name>
</gene>
<protein>
    <submittedName>
        <fullName evidence="2">Pyridoxamine 5'-phosphate oxidase family protein</fullName>
    </submittedName>
</protein>
<dbReference type="EMBL" id="CP089291">
    <property type="protein sequence ID" value="UOF89136.1"/>
    <property type="molecule type" value="Genomic_DNA"/>
</dbReference>
<dbReference type="Pfam" id="PF01243">
    <property type="entry name" value="PNPOx_N"/>
    <property type="match status" value="1"/>
</dbReference>
<dbReference type="SUPFAM" id="SSF50475">
    <property type="entry name" value="FMN-binding split barrel"/>
    <property type="match status" value="1"/>
</dbReference>
<feature type="domain" description="Pyridoxamine 5'-phosphate oxidase N-terminal" evidence="1">
    <location>
        <begin position="10"/>
        <end position="85"/>
    </location>
</feature>
<dbReference type="Proteomes" id="UP000830167">
    <property type="component" value="Chromosome"/>
</dbReference>
<organism evidence="2 3">
    <name type="scientific">Fodinisporobacter ferrooxydans</name>
    <dbReference type="NCBI Taxonomy" id="2901836"/>
    <lineage>
        <taxon>Bacteria</taxon>
        <taxon>Bacillati</taxon>
        <taxon>Bacillota</taxon>
        <taxon>Bacilli</taxon>
        <taxon>Bacillales</taxon>
        <taxon>Alicyclobacillaceae</taxon>
        <taxon>Fodinisporobacter</taxon>
    </lineage>
</organism>
<dbReference type="InterPro" id="IPR011576">
    <property type="entry name" value="Pyridox_Oxase_N"/>
</dbReference>
<sequence length="151" mass="16775">MPEVVYDSLPESLLQFLQGEKLVFVSTIDHETGAPNTTAISWMLAKDAQNIRFAMDPRSRVIANLRKDPRIQVTVPGAGSCFGISGIANIGDDVMNGVSLKMVMVEIQLQEVRDVMFYGGKLSVEPQYEKTYDPKLAKKFDAEIYTALQTD</sequence>
<keyword evidence="3" id="KW-1185">Reference proteome</keyword>
<accession>A0ABY4CIR9</accession>
<reference evidence="2" key="1">
    <citation type="submission" date="2021-12" db="EMBL/GenBank/DDBJ databases">
        <title>Alicyclobacillaceae gen. nov., sp. nov., isolated from chalcocite enrichment system.</title>
        <authorList>
            <person name="Jiang Z."/>
        </authorList>
    </citation>
    <scope>NUCLEOTIDE SEQUENCE</scope>
    <source>
        <strain evidence="2">MYW30-H2</strain>
    </source>
</reference>
<dbReference type="Gene3D" id="2.30.110.10">
    <property type="entry name" value="Electron Transport, Fmn-binding Protein, Chain A"/>
    <property type="match status" value="1"/>
</dbReference>
<dbReference type="RefSeq" id="WP_347435817.1">
    <property type="nucleotide sequence ID" value="NZ_CP089291.1"/>
</dbReference>
<dbReference type="InterPro" id="IPR012349">
    <property type="entry name" value="Split_barrel_FMN-bd"/>
</dbReference>
<evidence type="ECO:0000259" key="1">
    <source>
        <dbReference type="Pfam" id="PF01243"/>
    </source>
</evidence>
<evidence type="ECO:0000313" key="2">
    <source>
        <dbReference type="EMBL" id="UOF89136.1"/>
    </source>
</evidence>
<proteinExistence type="predicted"/>
<dbReference type="NCBIfam" id="NF005232">
    <property type="entry name" value="PRK06733.1"/>
    <property type="match status" value="1"/>
</dbReference>
<name>A0ABY4CIR9_9BACL</name>
<evidence type="ECO:0000313" key="3">
    <source>
        <dbReference type="Proteomes" id="UP000830167"/>
    </source>
</evidence>